<evidence type="ECO:0000313" key="8">
    <source>
        <dbReference type="EMBL" id="QAV38887.1"/>
    </source>
</evidence>
<evidence type="ECO:0000313" key="15">
    <source>
        <dbReference type="EMBL" id="QAV42605.1"/>
    </source>
</evidence>
<dbReference type="Proteomes" id="UP000294984">
    <property type="component" value="Genome"/>
</dbReference>
<dbReference type="Proteomes" id="UP000293008">
    <property type="component" value="Segment"/>
</dbReference>
<dbReference type="EMBL" id="MK388107">
    <property type="protein sequence ID" value="QAV36690.1"/>
    <property type="molecule type" value="Genomic_DNA"/>
</dbReference>
<dbReference type="EMBL" id="MK388095">
    <property type="protein sequence ID" value="QAV34662.1"/>
    <property type="molecule type" value="Genomic_DNA"/>
</dbReference>
<evidence type="ECO:0000313" key="16">
    <source>
        <dbReference type="Proteomes" id="UP000291083"/>
    </source>
</evidence>
<dbReference type="EMBL" id="MK388124">
    <property type="protein sequence ID" value="QAV39563.1"/>
    <property type="molecule type" value="Genomic_DNA"/>
</dbReference>
<sequence length="166" mass="18843">MMSRLKTAVYDYLNDVDITECTEMDLLCQLSNCCDFINETYAKNYDMLYDIMERDILSYNIVNIKNTLTFALRDASPSVKLATLTLLASVIKKLNKIQHTDAAMFSEVIDGIVAEEQQVIGFIQKKCKYNTTYYNVRSGGCKISVYLTAAVVGFVAYGILKWYRGT</sequence>
<dbReference type="EMBL" id="MK388133">
    <property type="protein sequence ID" value="QAV41084.1"/>
    <property type="molecule type" value="Genomic_DNA"/>
</dbReference>
<evidence type="ECO:0000313" key="13">
    <source>
        <dbReference type="EMBL" id="QAV41253.1"/>
    </source>
</evidence>
<dbReference type="EMBL" id="MK388109">
    <property type="protein sequence ID" value="QAV37028.1"/>
    <property type="molecule type" value="Genomic_DNA"/>
</dbReference>
<dbReference type="Proteomes" id="UP000291083">
    <property type="component" value="Segment"/>
</dbReference>
<dbReference type="Proteomes" id="UP000293088">
    <property type="component" value="Segment"/>
</dbReference>
<dbReference type="EMBL" id="MK388108">
    <property type="protein sequence ID" value="QAV36859.1"/>
    <property type="molecule type" value="Genomic_DNA"/>
</dbReference>
<reference evidence="16 17" key="1">
    <citation type="journal article" date="2019" name="J. Virol.">
        <title>Punctuated evolution of myxoma virus: rapid and disjunct evolution of a recent viral lineage in Australia.</title>
        <authorList>
            <person name="Eden J.-S."/>
            <person name="Kerr P.J."/>
            <person name="Holmes E.C."/>
        </authorList>
    </citation>
    <scope>NUCLEOTIDE SEQUENCE [LARGE SCALE GENOMIC DNA]</scope>
    <source>
        <strain evidence="6">Aust/ACT/Acton/12-2012</strain>
        <strain evidence="5">Aust/ACT/Mulligans Flat</strain>
        <strain evidence="3">Aust/ACT/Mulligans Flat/04-2013/1</strain>
        <strain evidence="2">Aust/ACT/Mulligans Flat/04-2013/2</strain>
        <strain evidence="7">Aust/NSW/Carwoola/12-2014</strain>
        <strain evidence="4">Aust/NSW/Euchareena</strain>
        <strain evidence="9">Aust/SA/ABC Range/12-2014</strain>
        <strain evidence="12">Aust/SA/Flinders Ranges/12-2015/1</strain>
        <strain evidence="13">Aust/SA/Flinders Ranges/12-2015/2</strain>
        <strain evidence="15">Aust/SA/Olympic Dam/08-2015</strain>
        <strain evidence="11">Aust/SA/Pukatja/03-2016</strain>
        <strain evidence="8">Aust/SA/Qualco/01-2015</strain>
        <strain evidence="14">Aust/SA/Waterfall Gully/09-2015</strain>
        <strain evidence="10">Aust/SA/Wilpena/11-2014</strain>
    </source>
</reference>
<accession>A0A481NKL9</accession>
<dbReference type="EMBL" id="MK388120">
    <property type="protein sequence ID" value="QAV38887.1"/>
    <property type="molecule type" value="Genomic_DNA"/>
</dbReference>
<dbReference type="EMBL" id="MK388093">
    <property type="protein sequence ID" value="QAV34324.1"/>
    <property type="molecule type" value="Genomic_DNA"/>
</dbReference>
<protein>
    <submittedName>
        <fullName evidence="13">Apoptosis regulator M11L</fullName>
    </submittedName>
</protein>
<evidence type="ECO:0000313" key="5">
    <source>
        <dbReference type="EMBL" id="QAV36690.1"/>
    </source>
</evidence>
<dbReference type="EMBL" id="MK388126">
    <property type="protein sequence ID" value="QAV39901.1"/>
    <property type="molecule type" value="Genomic_DNA"/>
</dbReference>
<dbReference type="InterPro" id="IPR036834">
    <property type="entry name" value="Bcl-2-like_sf"/>
</dbReference>
<dbReference type="EMBL" id="MK388101">
    <property type="protein sequence ID" value="QAV35676.1"/>
    <property type="molecule type" value="Genomic_DNA"/>
</dbReference>
<dbReference type="Proteomes" id="UP000294249">
    <property type="component" value="Segment"/>
</dbReference>
<organism evidence="13 18">
    <name type="scientific">Myxoma virus</name>
    <dbReference type="NCBI Taxonomy" id="10273"/>
    <lineage>
        <taxon>Viruses</taxon>
        <taxon>Varidnaviria</taxon>
        <taxon>Bamfordvirae</taxon>
        <taxon>Nucleocytoviricota</taxon>
        <taxon>Pokkesviricetes</taxon>
        <taxon>Chitovirales</taxon>
        <taxon>Poxviridae</taxon>
        <taxon>Chordopoxvirinae</taxon>
        <taxon>Leporipoxvirus</taxon>
        <taxon>Leporipoxvirus myxoma</taxon>
    </lineage>
</organism>
<dbReference type="Gene3D" id="1.10.437.10">
    <property type="entry name" value="Blc2-like"/>
    <property type="match status" value="1"/>
</dbReference>
<dbReference type="Proteomes" id="UP000291608">
    <property type="component" value="Segment"/>
</dbReference>
<name>A0A481NKL9_9POXV</name>
<dbReference type="EMBL" id="MK388096">
    <property type="protein sequence ID" value="QAV34831.1"/>
    <property type="molecule type" value="Genomic_DNA"/>
</dbReference>
<dbReference type="Proteomes" id="UP000292322">
    <property type="component" value="Segment"/>
</dbReference>
<gene>
    <name evidence="13" type="primary">m011L</name>
</gene>
<evidence type="ECO:0000313" key="17">
    <source>
        <dbReference type="Proteomes" id="UP000291087"/>
    </source>
</evidence>
<evidence type="ECO:0000313" key="10">
    <source>
        <dbReference type="EMBL" id="QAV39563.1"/>
    </source>
</evidence>
<evidence type="ECO:0000313" key="18">
    <source>
        <dbReference type="Proteomes" id="UP000291628"/>
    </source>
</evidence>
<keyword evidence="1" id="KW-0472">Membrane</keyword>
<dbReference type="Proteomes" id="UP000291087">
    <property type="component" value="Segment"/>
</dbReference>
<feature type="transmembrane region" description="Helical" evidence="1">
    <location>
        <begin position="143"/>
        <end position="163"/>
    </location>
</feature>
<dbReference type="EMBL" id="MK388117">
    <property type="protein sequence ID" value="QAV38380.1"/>
    <property type="molecule type" value="Genomic_DNA"/>
</dbReference>
<keyword evidence="1" id="KW-1133">Transmembrane helix</keyword>
<dbReference type="Proteomes" id="UP000293947">
    <property type="component" value="Genome"/>
</dbReference>
<dbReference type="Proteomes" id="UP000293529">
    <property type="component" value="Segment"/>
</dbReference>
<dbReference type="EMBL" id="MK388138">
    <property type="protein sequence ID" value="QAV41929.1"/>
    <property type="molecule type" value="Genomic_DNA"/>
</dbReference>
<evidence type="ECO:0000313" key="6">
    <source>
        <dbReference type="EMBL" id="QAV36859.1"/>
    </source>
</evidence>
<evidence type="ECO:0000313" key="12">
    <source>
        <dbReference type="EMBL" id="QAV41084.1"/>
    </source>
</evidence>
<dbReference type="EMBL" id="MK388123">
    <property type="protein sequence ID" value="QAV39394.1"/>
    <property type="molecule type" value="Genomic_DNA"/>
</dbReference>
<dbReference type="Proteomes" id="UP000293723">
    <property type="component" value="Segment"/>
</dbReference>
<dbReference type="Proteomes" id="UP000293687">
    <property type="component" value="Segment"/>
</dbReference>
<dbReference type="Proteomes" id="UP000293333">
    <property type="component" value="Segment"/>
</dbReference>
<evidence type="ECO:0000313" key="2">
    <source>
        <dbReference type="EMBL" id="QAV34324.1"/>
    </source>
</evidence>
<dbReference type="Proteomes" id="UP000291536">
    <property type="component" value="Genome"/>
</dbReference>
<evidence type="ECO:0000313" key="7">
    <source>
        <dbReference type="EMBL" id="QAV38380.1"/>
    </source>
</evidence>
<evidence type="ECO:0000313" key="11">
    <source>
        <dbReference type="EMBL" id="QAV39901.1"/>
    </source>
</evidence>
<evidence type="ECO:0000313" key="9">
    <source>
        <dbReference type="EMBL" id="QAV39394.1"/>
    </source>
</evidence>
<dbReference type="EMBL" id="MK388134">
    <property type="protein sequence ID" value="QAV41253.1"/>
    <property type="molecule type" value="Genomic_DNA"/>
</dbReference>
<dbReference type="EMBL" id="MK388142">
    <property type="protein sequence ID" value="QAV42605.1"/>
    <property type="molecule type" value="Genomic_DNA"/>
</dbReference>
<dbReference type="Proteomes" id="UP000293991">
    <property type="component" value="Segment"/>
</dbReference>
<evidence type="ECO:0000256" key="1">
    <source>
        <dbReference type="SAM" id="Phobius"/>
    </source>
</evidence>
<dbReference type="InterPro" id="IPR021119">
    <property type="entry name" value="Poxvirus_F1/C10"/>
</dbReference>
<dbReference type="GO" id="GO:0033668">
    <property type="term" value="P:symbiont-mediated suppression of host apoptosis"/>
    <property type="evidence" value="ECO:0007669"/>
    <property type="project" value="InterPro"/>
</dbReference>
<evidence type="ECO:0000313" key="4">
    <source>
        <dbReference type="EMBL" id="QAV34831.1"/>
    </source>
</evidence>
<dbReference type="Pfam" id="PF11099">
    <property type="entry name" value="M11L"/>
    <property type="match status" value="1"/>
</dbReference>
<dbReference type="Proteomes" id="UP000291628">
    <property type="component" value="Segment"/>
</dbReference>
<evidence type="ECO:0000313" key="3">
    <source>
        <dbReference type="EMBL" id="QAV34662.1"/>
    </source>
</evidence>
<keyword evidence="1" id="KW-0812">Transmembrane</keyword>
<evidence type="ECO:0000313" key="14">
    <source>
        <dbReference type="EMBL" id="QAV41929.1"/>
    </source>
</evidence>
<proteinExistence type="predicted"/>